<gene>
    <name evidence="3" type="ORF">DB31_1831</name>
</gene>
<dbReference type="SMART" id="SM00240">
    <property type="entry name" value="FHA"/>
    <property type="match status" value="1"/>
</dbReference>
<dbReference type="Pfam" id="PF00498">
    <property type="entry name" value="FHA"/>
    <property type="match status" value="1"/>
</dbReference>
<accession>A0A085WAV0</accession>
<dbReference type="SUPFAM" id="SSF49879">
    <property type="entry name" value="SMAD/FHA domain"/>
    <property type="match status" value="1"/>
</dbReference>
<dbReference type="CDD" id="cd00060">
    <property type="entry name" value="FHA"/>
    <property type="match status" value="1"/>
</dbReference>
<reference evidence="3 4" key="1">
    <citation type="submission" date="2014-04" db="EMBL/GenBank/DDBJ databases">
        <title>Genome assembly of Hyalangium minutum DSM 14724.</title>
        <authorList>
            <person name="Sharma G."/>
            <person name="Subramanian S."/>
        </authorList>
    </citation>
    <scope>NUCLEOTIDE SEQUENCE [LARGE SCALE GENOMIC DNA]</scope>
    <source>
        <strain evidence="3 4">DSM 14724</strain>
    </source>
</reference>
<protein>
    <recommendedName>
        <fullName evidence="2">FHA domain-containing protein</fullName>
    </recommendedName>
</protein>
<dbReference type="STRING" id="394096.DB31_1831"/>
<name>A0A085WAV0_9BACT</name>
<dbReference type="Gene3D" id="2.60.200.20">
    <property type="match status" value="1"/>
</dbReference>
<comment type="caution">
    <text evidence="3">The sequence shown here is derived from an EMBL/GenBank/DDBJ whole genome shotgun (WGS) entry which is preliminary data.</text>
</comment>
<feature type="domain" description="FHA" evidence="2">
    <location>
        <begin position="38"/>
        <end position="87"/>
    </location>
</feature>
<dbReference type="PROSITE" id="PS50006">
    <property type="entry name" value="FHA_DOMAIN"/>
    <property type="match status" value="1"/>
</dbReference>
<evidence type="ECO:0000313" key="4">
    <source>
        <dbReference type="Proteomes" id="UP000028725"/>
    </source>
</evidence>
<dbReference type="EMBL" id="JMCB01000013">
    <property type="protein sequence ID" value="KFE64813.1"/>
    <property type="molecule type" value="Genomic_DNA"/>
</dbReference>
<keyword evidence="4" id="KW-1185">Reference proteome</keyword>
<dbReference type="SUPFAM" id="SSF46565">
    <property type="entry name" value="Chaperone J-domain"/>
    <property type="match status" value="1"/>
</dbReference>
<evidence type="ECO:0000259" key="2">
    <source>
        <dbReference type="PROSITE" id="PS50006"/>
    </source>
</evidence>
<organism evidence="3 4">
    <name type="scientific">Hyalangium minutum</name>
    <dbReference type="NCBI Taxonomy" id="394096"/>
    <lineage>
        <taxon>Bacteria</taxon>
        <taxon>Pseudomonadati</taxon>
        <taxon>Myxococcota</taxon>
        <taxon>Myxococcia</taxon>
        <taxon>Myxococcales</taxon>
        <taxon>Cystobacterineae</taxon>
        <taxon>Archangiaceae</taxon>
        <taxon>Hyalangium</taxon>
    </lineage>
</organism>
<dbReference type="AlphaFoldDB" id="A0A085WAV0"/>
<dbReference type="RefSeq" id="WP_052420354.1">
    <property type="nucleotide sequence ID" value="NZ_JMCB01000013.1"/>
</dbReference>
<feature type="region of interest" description="Disordered" evidence="1">
    <location>
        <begin position="114"/>
        <end position="151"/>
    </location>
</feature>
<dbReference type="OrthoDB" id="5486007at2"/>
<proteinExistence type="predicted"/>
<sequence length="229" mass="25131">MSRLFPQAGELGANVFTIAVVSSESGIKLQETLAEREIFVGRSKKSHLVLRDDTVSGIHCRLVAIEGGAIVIDEGSTNGTLLNGELVVRPTLIDVNDELSVGPYLLRVQSLVGSSNAPLSPRRSARSRRLDPPVPAEALPSAERPVTQEKPTDLQLTQAQVFWRILGFQQPATLEQAGAAYEALTRDLQPDAASEINPQLRALAEQRLRELDFAWEYIQRLSRRSRDAA</sequence>
<dbReference type="InterPro" id="IPR008984">
    <property type="entry name" value="SMAD_FHA_dom_sf"/>
</dbReference>
<dbReference type="Proteomes" id="UP000028725">
    <property type="component" value="Unassembled WGS sequence"/>
</dbReference>
<dbReference type="InterPro" id="IPR000253">
    <property type="entry name" value="FHA_dom"/>
</dbReference>
<dbReference type="InterPro" id="IPR036869">
    <property type="entry name" value="J_dom_sf"/>
</dbReference>
<evidence type="ECO:0000256" key="1">
    <source>
        <dbReference type="SAM" id="MobiDB-lite"/>
    </source>
</evidence>
<evidence type="ECO:0000313" key="3">
    <source>
        <dbReference type="EMBL" id="KFE64813.1"/>
    </source>
</evidence>